<evidence type="ECO:0000259" key="2">
    <source>
        <dbReference type="Pfam" id="PF00497"/>
    </source>
</evidence>
<dbReference type="PANTHER" id="PTHR35936:SF25">
    <property type="entry name" value="ABC TRANSPORTER SUBSTRATE-BINDING PROTEIN"/>
    <property type="match status" value="1"/>
</dbReference>
<sequence>MEHFPPYNYHLDQKLIGIDVDIIAEAALLLGVRLTTIPLSWPRAILGFEAGQADALYQVAPTPERFERWNMVGPMRRTQQAFAVRAEDPRQDALAYDRRAAAGYDLRLLAGHRVGVVNGFTYTPEFDRSAAFTREGSIDDLTSLRKLLLGRVSTVLGGSANLRYAARQLGVSERIRILRPALAEVPRYVSFRRDAPGNAKAGLMGQALAEMWLRGSIDRILAAHGEG</sequence>
<gene>
    <name evidence="3" type="ORF">H0485_10170</name>
</gene>
<accession>A0ABS8CLV3</accession>
<dbReference type="RefSeq" id="WP_226935269.1">
    <property type="nucleotide sequence ID" value="NZ_JACDXX010000008.1"/>
</dbReference>
<organism evidence="3 4">
    <name type="scientific">Pseudogemmobacter faecipullorum</name>
    <dbReference type="NCBI Taxonomy" id="2755041"/>
    <lineage>
        <taxon>Bacteria</taxon>
        <taxon>Pseudomonadati</taxon>
        <taxon>Pseudomonadota</taxon>
        <taxon>Alphaproteobacteria</taxon>
        <taxon>Rhodobacterales</taxon>
        <taxon>Paracoccaceae</taxon>
        <taxon>Pseudogemmobacter</taxon>
    </lineage>
</organism>
<reference evidence="3 4" key="1">
    <citation type="submission" date="2020-07" db="EMBL/GenBank/DDBJ databases">
        <title>Pseudogemmobacter sp. nov., isolated from poultry manure in Taiwan.</title>
        <authorList>
            <person name="Lin S.-Y."/>
            <person name="Tang Y.-S."/>
            <person name="Young C.-C."/>
        </authorList>
    </citation>
    <scope>NUCLEOTIDE SEQUENCE [LARGE SCALE GENOMIC DNA]</scope>
    <source>
        <strain evidence="3 4">CC-YST710</strain>
    </source>
</reference>
<dbReference type="Proteomes" id="UP001198571">
    <property type="component" value="Unassembled WGS sequence"/>
</dbReference>
<evidence type="ECO:0000313" key="3">
    <source>
        <dbReference type="EMBL" id="MCB5410364.1"/>
    </source>
</evidence>
<evidence type="ECO:0000313" key="4">
    <source>
        <dbReference type="Proteomes" id="UP001198571"/>
    </source>
</evidence>
<dbReference type="EMBL" id="JACDXX010000008">
    <property type="protein sequence ID" value="MCB5410364.1"/>
    <property type="molecule type" value="Genomic_DNA"/>
</dbReference>
<dbReference type="SUPFAM" id="SSF53850">
    <property type="entry name" value="Periplasmic binding protein-like II"/>
    <property type="match status" value="1"/>
</dbReference>
<keyword evidence="4" id="KW-1185">Reference proteome</keyword>
<comment type="caution">
    <text evidence="3">The sequence shown here is derived from an EMBL/GenBank/DDBJ whole genome shotgun (WGS) entry which is preliminary data.</text>
</comment>
<dbReference type="PANTHER" id="PTHR35936">
    <property type="entry name" value="MEMBRANE-BOUND LYTIC MUREIN TRANSGLYCOSYLASE F"/>
    <property type="match status" value="1"/>
</dbReference>
<protein>
    <submittedName>
        <fullName evidence="3">Transporter substrate-binding domain-containing protein</fullName>
    </submittedName>
</protein>
<feature type="domain" description="Solute-binding protein family 3/N-terminal" evidence="2">
    <location>
        <begin position="3"/>
        <end position="222"/>
    </location>
</feature>
<dbReference type="InterPro" id="IPR001638">
    <property type="entry name" value="Solute-binding_3/MltF_N"/>
</dbReference>
<dbReference type="Gene3D" id="3.40.190.10">
    <property type="entry name" value="Periplasmic binding protein-like II"/>
    <property type="match status" value="2"/>
</dbReference>
<keyword evidence="1" id="KW-0732">Signal</keyword>
<name>A0ABS8CLV3_9RHOB</name>
<dbReference type="Pfam" id="PF00497">
    <property type="entry name" value="SBP_bac_3"/>
    <property type="match status" value="1"/>
</dbReference>
<evidence type="ECO:0000256" key="1">
    <source>
        <dbReference type="ARBA" id="ARBA00022729"/>
    </source>
</evidence>
<proteinExistence type="predicted"/>